<dbReference type="Gene3D" id="1.10.3340.10">
    <property type="entry name" value="SMc04008-like"/>
    <property type="match status" value="1"/>
</dbReference>
<proteinExistence type="predicted"/>
<organism evidence="2 3">
    <name type="scientific">Modicisalibacter luteus</name>
    <dbReference type="NCBI Taxonomy" id="453962"/>
    <lineage>
        <taxon>Bacteria</taxon>
        <taxon>Pseudomonadati</taxon>
        <taxon>Pseudomonadota</taxon>
        <taxon>Gammaproteobacteria</taxon>
        <taxon>Oceanospirillales</taxon>
        <taxon>Halomonadaceae</taxon>
        <taxon>Modicisalibacter</taxon>
    </lineage>
</organism>
<dbReference type="EMBL" id="JBHRUH010000031">
    <property type="protein sequence ID" value="MFC3293449.1"/>
    <property type="molecule type" value="Genomic_DNA"/>
</dbReference>
<dbReference type="InterPro" id="IPR036810">
    <property type="entry name" value="SMc04008-like_sf"/>
</dbReference>
<evidence type="ECO:0000259" key="1">
    <source>
        <dbReference type="Pfam" id="PF06844"/>
    </source>
</evidence>
<sequence>MQQLDDATRTELEAAAFRRLLQHLDANKDVQNIDLMILADFCRNCLSKWLVAAAQERGTELDYESAREYVYGMPYSEWKDHYQQPATPEQLAALEARQKAKERS</sequence>
<accession>A0ABV7M3S0</accession>
<feature type="domain" description="SMc04008-like" evidence="1">
    <location>
        <begin position="30"/>
        <end position="95"/>
    </location>
</feature>
<keyword evidence="3" id="KW-1185">Reference proteome</keyword>
<evidence type="ECO:0000313" key="3">
    <source>
        <dbReference type="Proteomes" id="UP001595640"/>
    </source>
</evidence>
<reference evidence="3" key="1">
    <citation type="journal article" date="2019" name="Int. J. Syst. Evol. Microbiol.">
        <title>The Global Catalogue of Microorganisms (GCM) 10K type strain sequencing project: providing services to taxonomists for standard genome sequencing and annotation.</title>
        <authorList>
            <consortium name="The Broad Institute Genomics Platform"/>
            <consortium name="The Broad Institute Genome Sequencing Center for Infectious Disease"/>
            <person name="Wu L."/>
            <person name="Ma J."/>
        </authorList>
    </citation>
    <scope>NUCLEOTIDE SEQUENCE [LARGE SCALE GENOMIC DNA]</scope>
    <source>
        <strain evidence="3">KCTC 12847</strain>
    </source>
</reference>
<comment type="caution">
    <text evidence="2">The sequence shown here is derived from an EMBL/GenBank/DDBJ whole genome shotgun (WGS) entry which is preliminary data.</text>
</comment>
<dbReference type="Proteomes" id="UP001595640">
    <property type="component" value="Unassembled WGS sequence"/>
</dbReference>
<evidence type="ECO:0000313" key="2">
    <source>
        <dbReference type="EMBL" id="MFC3293449.1"/>
    </source>
</evidence>
<dbReference type="SUPFAM" id="SSF158757">
    <property type="entry name" value="SMc04008-like"/>
    <property type="match status" value="1"/>
</dbReference>
<dbReference type="Pfam" id="PF06844">
    <property type="entry name" value="DUF1244"/>
    <property type="match status" value="1"/>
</dbReference>
<gene>
    <name evidence="2" type="ORF">ACFOEI_15440</name>
</gene>
<protein>
    <submittedName>
        <fullName evidence="2">DUF1244 domain-containing protein</fullName>
    </submittedName>
</protein>
<name>A0ABV7M3S0_9GAMM</name>
<dbReference type="RefSeq" id="WP_019017717.1">
    <property type="nucleotide sequence ID" value="NZ_BMXD01000001.1"/>
</dbReference>
<dbReference type="InterPro" id="IPR023163">
    <property type="entry name" value="SMc04008-like_domain"/>
</dbReference>